<dbReference type="Pfam" id="PF04181">
    <property type="entry name" value="RPAP2_Rtr1"/>
    <property type="match status" value="1"/>
</dbReference>
<keyword evidence="4 12" id="KW-0863">Zinc-finger</keyword>
<comment type="catalytic activity">
    <reaction evidence="10 12">
        <text>O-phospho-L-threonyl-[protein] + H2O = L-threonyl-[protein] + phosphate</text>
        <dbReference type="Rhea" id="RHEA:47004"/>
        <dbReference type="Rhea" id="RHEA-COMP:11060"/>
        <dbReference type="Rhea" id="RHEA-COMP:11605"/>
        <dbReference type="ChEBI" id="CHEBI:15377"/>
        <dbReference type="ChEBI" id="CHEBI:30013"/>
        <dbReference type="ChEBI" id="CHEBI:43474"/>
        <dbReference type="ChEBI" id="CHEBI:61977"/>
        <dbReference type="EC" id="3.1.3.16"/>
    </reaction>
</comment>
<dbReference type="PANTHER" id="PTHR14732:SF0">
    <property type="entry name" value="RNA POLYMERASE II SUBUNIT B1 CTD PHOSPHATASE RPAP2-RELATED"/>
    <property type="match status" value="1"/>
</dbReference>
<dbReference type="InterPro" id="IPR039693">
    <property type="entry name" value="Rtr1/RPAP2"/>
</dbReference>
<dbReference type="GO" id="GO:0008420">
    <property type="term" value="F:RNA polymerase II CTD heptapeptide repeat phosphatase activity"/>
    <property type="evidence" value="ECO:0007669"/>
    <property type="project" value="UniProtKB-UniRule"/>
</dbReference>
<keyword evidence="8 12" id="KW-0539">Nucleus</keyword>
<dbReference type="AlphaFoldDB" id="A0A1Q3AIT8"/>
<dbReference type="GO" id="GO:0043175">
    <property type="term" value="F:RNA polymerase core enzyme binding"/>
    <property type="evidence" value="ECO:0007669"/>
    <property type="project" value="UniProtKB-UniRule"/>
</dbReference>
<dbReference type="InterPro" id="IPR007308">
    <property type="entry name" value="Rtr1/RPAP2_dom"/>
</dbReference>
<comment type="function">
    <text evidence="12">Putative RNA polymerase II subunit B1 C-terminal domain (CTD) phosphatase involved in RNA polymerase II transcription regulation.</text>
</comment>
<evidence type="ECO:0000256" key="7">
    <source>
        <dbReference type="ARBA" id="ARBA00022912"/>
    </source>
</evidence>
<evidence type="ECO:0000256" key="8">
    <source>
        <dbReference type="ARBA" id="ARBA00023242"/>
    </source>
</evidence>
<dbReference type="OrthoDB" id="2590500at2759"/>
<evidence type="ECO:0000256" key="4">
    <source>
        <dbReference type="ARBA" id="ARBA00022771"/>
    </source>
</evidence>
<evidence type="ECO:0000256" key="12">
    <source>
        <dbReference type="RuleBase" id="RU367080"/>
    </source>
</evidence>
<dbReference type="GO" id="GO:0005737">
    <property type="term" value="C:cytoplasm"/>
    <property type="evidence" value="ECO:0007669"/>
    <property type="project" value="TreeGrafter"/>
</dbReference>
<keyword evidence="3 12" id="KW-0479">Metal-binding</keyword>
<evidence type="ECO:0000313" key="14">
    <source>
        <dbReference type="EMBL" id="GAV55656.1"/>
    </source>
</evidence>
<dbReference type="GO" id="GO:0008270">
    <property type="term" value="F:zinc ion binding"/>
    <property type="evidence" value="ECO:0007669"/>
    <property type="project" value="UniProtKB-KW"/>
</dbReference>
<evidence type="ECO:0000256" key="1">
    <source>
        <dbReference type="ARBA" id="ARBA00004123"/>
    </source>
</evidence>
<dbReference type="Proteomes" id="UP000187013">
    <property type="component" value="Unassembled WGS sequence"/>
</dbReference>
<dbReference type="EMBL" id="BDGX01000051">
    <property type="protein sequence ID" value="GAV55656.1"/>
    <property type="molecule type" value="Genomic_DNA"/>
</dbReference>
<evidence type="ECO:0000313" key="15">
    <source>
        <dbReference type="Proteomes" id="UP000187013"/>
    </source>
</evidence>
<proteinExistence type="inferred from homology"/>
<dbReference type="PROSITE" id="PS51479">
    <property type="entry name" value="ZF_RTR1"/>
    <property type="match status" value="1"/>
</dbReference>
<evidence type="ECO:0000256" key="6">
    <source>
        <dbReference type="ARBA" id="ARBA00022833"/>
    </source>
</evidence>
<evidence type="ECO:0000256" key="9">
    <source>
        <dbReference type="ARBA" id="ARBA00047761"/>
    </source>
</evidence>
<comment type="similarity">
    <text evidence="2 11 12">Belongs to the RPAP2 family.</text>
</comment>
<evidence type="ECO:0000256" key="5">
    <source>
        <dbReference type="ARBA" id="ARBA00022801"/>
    </source>
</evidence>
<protein>
    <recommendedName>
        <fullName evidence="12">RNA polymerase II subunit B1 CTD phosphatase RPAP2 homolog</fullName>
        <ecNumber evidence="12">3.1.3.16</ecNumber>
    </recommendedName>
</protein>
<name>A0A1Q3AIT8_ZYGRO</name>
<evidence type="ECO:0000259" key="13">
    <source>
        <dbReference type="PROSITE" id="PS51479"/>
    </source>
</evidence>
<dbReference type="InterPro" id="IPR038534">
    <property type="entry name" value="Rtr1/RPAP2_sf"/>
</dbReference>
<evidence type="ECO:0000256" key="2">
    <source>
        <dbReference type="ARBA" id="ARBA00005676"/>
    </source>
</evidence>
<keyword evidence="6 12" id="KW-0862">Zinc</keyword>
<evidence type="ECO:0000256" key="3">
    <source>
        <dbReference type="ARBA" id="ARBA00022723"/>
    </source>
</evidence>
<dbReference type="EC" id="3.1.3.16" evidence="12"/>
<evidence type="ECO:0000256" key="10">
    <source>
        <dbReference type="ARBA" id="ARBA00048336"/>
    </source>
</evidence>
<feature type="domain" description="RTR1-type" evidence="13">
    <location>
        <begin position="50"/>
        <end position="136"/>
    </location>
</feature>
<organism evidence="14 15">
    <name type="scientific">Zygosaccharomyces rouxii</name>
    <dbReference type="NCBI Taxonomy" id="4956"/>
    <lineage>
        <taxon>Eukaryota</taxon>
        <taxon>Fungi</taxon>
        <taxon>Dikarya</taxon>
        <taxon>Ascomycota</taxon>
        <taxon>Saccharomycotina</taxon>
        <taxon>Saccharomycetes</taxon>
        <taxon>Saccharomycetales</taxon>
        <taxon>Saccharomycetaceae</taxon>
        <taxon>Zygosaccharomyces</taxon>
    </lineage>
</organism>
<keyword evidence="7 12" id="KW-0904">Protein phosphatase</keyword>
<dbReference type="GO" id="GO:0005634">
    <property type="term" value="C:nucleus"/>
    <property type="evidence" value="ECO:0007669"/>
    <property type="project" value="UniProtKB-SubCell"/>
</dbReference>
<evidence type="ECO:0000256" key="11">
    <source>
        <dbReference type="PROSITE-ProRule" id="PRU00812"/>
    </source>
</evidence>
<comment type="caution">
    <text evidence="14">The sequence shown here is derived from an EMBL/GenBank/DDBJ whole genome shotgun (WGS) entry which is preliminary data.</text>
</comment>
<dbReference type="Gene3D" id="1.25.40.820">
    <property type="match status" value="1"/>
</dbReference>
<sequence>MTTVESIQEEILRPLQKHKQLTVKEAEEISLGLIDALCDSYCQDEATLQYLSTFFTPQLYQDLLDERNLNKWCGYPMCSRSPERIRDPFGVDDNTKRFLWENNPYAYLSIYCSKFHFRCSQFFQVQLSDESLFARTGIHLINQPSQEREQLNEKYGVTLFEQLLREKASEDDMKSLIAGLRRLGIKNDNDNGTKNGDDQFETDLSKWLSDIKIVEHEDPKLLGDLENDG</sequence>
<keyword evidence="5 12" id="KW-0378">Hydrolase</keyword>
<gene>
    <name evidence="14" type="ORF">ZYGR_0AY00480</name>
</gene>
<accession>A0A1Q3AIT8</accession>
<dbReference type="PANTHER" id="PTHR14732">
    <property type="entry name" value="RNA POLYMERASE II SUBUNIT B1 CTD PHOSPHATASE RPAP2-RELATED"/>
    <property type="match status" value="1"/>
</dbReference>
<comment type="catalytic activity">
    <reaction evidence="9 12">
        <text>O-phospho-L-seryl-[protein] + H2O = L-seryl-[protein] + phosphate</text>
        <dbReference type="Rhea" id="RHEA:20629"/>
        <dbReference type="Rhea" id="RHEA-COMP:9863"/>
        <dbReference type="Rhea" id="RHEA-COMP:11604"/>
        <dbReference type="ChEBI" id="CHEBI:15377"/>
        <dbReference type="ChEBI" id="CHEBI:29999"/>
        <dbReference type="ChEBI" id="CHEBI:43474"/>
        <dbReference type="ChEBI" id="CHEBI:83421"/>
        <dbReference type="EC" id="3.1.3.16"/>
    </reaction>
</comment>
<comment type="subcellular location">
    <subcellularLocation>
        <location evidence="1 12">Nucleus</location>
    </subcellularLocation>
</comment>
<reference evidence="14 15" key="1">
    <citation type="submission" date="2016-08" db="EMBL/GenBank/DDBJ databases">
        <title>Draft genome sequence of allopolyploid Zygosaccharomyces rouxii.</title>
        <authorList>
            <person name="Watanabe J."/>
            <person name="Uehara K."/>
            <person name="Mogi Y."/>
            <person name="Tsukioka Y."/>
        </authorList>
    </citation>
    <scope>NUCLEOTIDE SEQUENCE [LARGE SCALE GENOMIC DNA]</scope>
    <source>
        <strain evidence="14 15">NBRC 110957</strain>
    </source>
</reference>